<dbReference type="GO" id="GO:0043495">
    <property type="term" value="F:protein-membrane adaptor activity"/>
    <property type="evidence" value="ECO:0007669"/>
    <property type="project" value="TreeGrafter"/>
</dbReference>
<name>A0A915I1W1_ROMCU</name>
<organism evidence="3 4">
    <name type="scientific">Romanomermis culicivorax</name>
    <name type="common">Nematode worm</name>
    <dbReference type="NCBI Taxonomy" id="13658"/>
    <lineage>
        <taxon>Eukaryota</taxon>
        <taxon>Metazoa</taxon>
        <taxon>Ecdysozoa</taxon>
        <taxon>Nematoda</taxon>
        <taxon>Enoplea</taxon>
        <taxon>Dorylaimia</taxon>
        <taxon>Mermithida</taxon>
        <taxon>Mermithoidea</taxon>
        <taxon>Mermithidae</taxon>
        <taxon>Romanomermis</taxon>
    </lineage>
</organism>
<dbReference type="SUPFAM" id="SSF50156">
    <property type="entry name" value="PDZ domain-like"/>
    <property type="match status" value="1"/>
</dbReference>
<evidence type="ECO:0000313" key="4">
    <source>
        <dbReference type="WBParaSite" id="nRc.2.0.1.t07691-RA"/>
    </source>
</evidence>
<dbReference type="PANTHER" id="PTHR14191:SF3">
    <property type="entry name" value="NA(+)_H(+) EXCHANGE REGULATORY COFACTOR-LIKE PROTEIN NRFL-1"/>
    <property type="match status" value="1"/>
</dbReference>
<dbReference type="InterPro" id="IPR036034">
    <property type="entry name" value="PDZ_sf"/>
</dbReference>
<evidence type="ECO:0000259" key="2">
    <source>
        <dbReference type="PROSITE" id="PS50106"/>
    </source>
</evidence>
<dbReference type="GO" id="GO:0016324">
    <property type="term" value="C:apical plasma membrane"/>
    <property type="evidence" value="ECO:0007669"/>
    <property type="project" value="TreeGrafter"/>
</dbReference>
<keyword evidence="3" id="KW-1185">Reference proteome</keyword>
<dbReference type="InterPro" id="IPR001478">
    <property type="entry name" value="PDZ"/>
</dbReference>
<accession>A0A915I1W1</accession>
<keyword evidence="1" id="KW-0677">Repeat</keyword>
<sequence>MAASINQQPRLCHLVKQNSNQEYGFDLHSSKSRGGQFIGVVDNGSPAHDAGLQQNDLLIAVNGSPVHNMDHKEVVARIRQDPIQCYLTVRTIAPAAGDGDHHRRHSAAAMKSANVVVACWNYDDDHQGSETGSLDFRPSSEESYGVSPSSKYSKVSVFELFSAGERNAFDISQLIPLRSIQKMIQNIFVHF</sequence>
<evidence type="ECO:0000313" key="3">
    <source>
        <dbReference type="Proteomes" id="UP000887565"/>
    </source>
</evidence>
<dbReference type="Gene3D" id="2.30.42.10">
    <property type="match status" value="1"/>
</dbReference>
<feature type="domain" description="PDZ" evidence="2">
    <location>
        <begin position="11"/>
        <end position="93"/>
    </location>
</feature>
<dbReference type="PROSITE" id="PS50106">
    <property type="entry name" value="PDZ"/>
    <property type="match status" value="1"/>
</dbReference>
<dbReference type="InterPro" id="IPR051067">
    <property type="entry name" value="NHER"/>
</dbReference>
<dbReference type="CDD" id="cd06768">
    <property type="entry name" value="PDZ_NHERF-like"/>
    <property type="match status" value="1"/>
</dbReference>
<dbReference type="Proteomes" id="UP000887565">
    <property type="component" value="Unplaced"/>
</dbReference>
<evidence type="ECO:0000256" key="1">
    <source>
        <dbReference type="ARBA" id="ARBA00022737"/>
    </source>
</evidence>
<dbReference type="PANTHER" id="PTHR14191">
    <property type="entry name" value="PDZ DOMAIN CONTAINING PROTEIN"/>
    <property type="match status" value="1"/>
</dbReference>
<dbReference type="GO" id="GO:0072659">
    <property type="term" value="P:protein localization to plasma membrane"/>
    <property type="evidence" value="ECO:0007669"/>
    <property type="project" value="TreeGrafter"/>
</dbReference>
<dbReference type="Pfam" id="PF00595">
    <property type="entry name" value="PDZ"/>
    <property type="match status" value="1"/>
</dbReference>
<protein>
    <submittedName>
        <fullName evidence="4">PDZ domain-containing protein</fullName>
    </submittedName>
</protein>
<dbReference type="WBParaSite" id="nRc.2.0.1.t07691-RA">
    <property type="protein sequence ID" value="nRc.2.0.1.t07691-RA"/>
    <property type="gene ID" value="nRc.2.0.1.g07691"/>
</dbReference>
<dbReference type="AlphaFoldDB" id="A0A915I1W1"/>
<proteinExistence type="predicted"/>
<dbReference type="SMART" id="SM00228">
    <property type="entry name" value="PDZ"/>
    <property type="match status" value="1"/>
</dbReference>
<reference evidence="4" key="1">
    <citation type="submission" date="2022-11" db="UniProtKB">
        <authorList>
            <consortium name="WormBaseParasite"/>
        </authorList>
    </citation>
    <scope>IDENTIFICATION</scope>
</reference>